<keyword evidence="2" id="KW-0964">Secreted</keyword>
<dbReference type="InterPro" id="IPR043504">
    <property type="entry name" value="Peptidase_S1_PA_chymotrypsin"/>
</dbReference>
<dbReference type="CDD" id="cd12215">
    <property type="entry name" value="ChiC_BD"/>
    <property type="match status" value="1"/>
</dbReference>
<protein>
    <submittedName>
        <fullName evidence="8">NTP pyrophosphohydrolase</fullName>
    </submittedName>
</protein>
<dbReference type="InterPro" id="IPR033116">
    <property type="entry name" value="TRYPSIN_SER"/>
</dbReference>
<dbReference type="Gene3D" id="2.40.10.10">
    <property type="entry name" value="Trypsin-like serine proteases"/>
    <property type="match status" value="1"/>
</dbReference>
<dbReference type="InterPro" id="IPR009003">
    <property type="entry name" value="Peptidase_S1_PA"/>
</dbReference>
<dbReference type="SMART" id="SM00020">
    <property type="entry name" value="Tryp_SPc"/>
    <property type="match status" value="1"/>
</dbReference>
<dbReference type="PANTHER" id="PTHR24264:SF65">
    <property type="entry name" value="SRCR DOMAIN-CONTAINING PROTEIN"/>
    <property type="match status" value="1"/>
</dbReference>
<evidence type="ECO:0000313" key="9">
    <source>
        <dbReference type="Proteomes" id="UP000242664"/>
    </source>
</evidence>
<evidence type="ECO:0000256" key="3">
    <source>
        <dbReference type="ARBA" id="ARBA00022670"/>
    </source>
</evidence>
<dbReference type="Proteomes" id="UP000242664">
    <property type="component" value="Unassembled WGS sequence"/>
</dbReference>
<dbReference type="PRINTS" id="PR00722">
    <property type="entry name" value="CHYMOTRYPSIN"/>
</dbReference>
<dbReference type="SMART" id="SM00495">
    <property type="entry name" value="ChtBD3"/>
    <property type="match status" value="1"/>
</dbReference>
<evidence type="ECO:0000256" key="4">
    <source>
        <dbReference type="ARBA" id="ARBA00022801"/>
    </source>
</evidence>
<keyword evidence="5" id="KW-1015">Disulfide bond</keyword>
<dbReference type="InterPro" id="IPR001314">
    <property type="entry name" value="Peptidase_S1A"/>
</dbReference>
<dbReference type="InterPro" id="IPR036573">
    <property type="entry name" value="CBM_sf_5/12"/>
</dbReference>
<evidence type="ECO:0000256" key="6">
    <source>
        <dbReference type="RuleBase" id="RU363034"/>
    </source>
</evidence>
<dbReference type="Gene3D" id="2.10.10.20">
    <property type="entry name" value="Carbohydrate-binding module superfamily 5/12"/>
    <property type="match status" value="1"/>
</dbReference>
<dbReference type="PROSITE" id="PS00134">
    <property type="entry name" value="TRYPSIN_HIS"/>
    <property type="match status" value="1"/>
</dbReference>
<sequence>MVLAFLSACLLVARGSCLQKQEDNILKLTKSLLALAVLPMFASADDLSQTQNHTIQPQIVGGITADPSEWRFYTQIVSRYGNRSYCGASYIGNGYVLTAAHCVEGDSPNQIAVKIGGVVYNGTDGVRSNVSEIHMHPAYRRATLSHDLAVLKLDSVPQGVAAVEIADGSLTQYASIGDWLTVAGLGRTSEGGSSPSRLQEVDVPLVSDTTCRQAGGNYTTVGEVSFCAGIPQGGIDSCQGDSGGPIVINRGGVITQLGVVSWGIGCARPGMYGVYSDIAAMRNFVNGVIGTTTPPKENVSVGYTTEQTLASFNVGELQQHSFVIKNSGNTTFTVENVRAFASGVADAAVIANDQCSQATLAMNASCRVDVEFGAAQAGEARVALNFNVDKTSIQYQALVSAQAKTVTTPPTDNCAAEWQASTVYLKGDNVTWNGKVWQAQWWTQGDNPADSGPWGVWQEVRDAHCKSN</sequence>
<evidence type="ECO:0000313" key="8">
    <source>
        <dbReference type="EMBL" id="EDN58165.1"/>
    </source>
</evidence>
<feature type="domain" description="Peptidase S1" evidence="7">
    <location>
        <begin position="59"/>
        <end position="290"/>
    </location>
</feature>
<keyword evidence="6" id="KW-0720">Serine protease</keyword>
<dbReference type="Pfam" id="PF02839">
    <property type="entry name" value="CBM_5_12"/>
    <property type="match status" value="1"/>
</dbReference>
<dbReference type="Gene3D" id="2.60.40.10">
    <property type="entry name" value="Immunoglobulins"/>
    <property type="match status" value="1"/>
</dbReference>
<dbReference type="InterPro" id="IPR050127">
    <property type="entry name" value="Serine_Proteases_S1"/>
</dbReference>
<keyword evidence="3 6" id="KW-0645">Protease</keyword>
<dbReference type="InterPro" id="IPR018114">
    <property type="entry name" value="TRYPSIN_HIS"/>
</dbReference>
<keyword evidence="9" id="KW-1185">Reference proteome</keyword>
<dbReference type="EMBL" id="DS267811">
    <property type="protein sequence ID" value="EDN58165.1"/>
    <property type="molecule type" value="Genomic_DNA"/>
</dbReference>
<evidence type="ECO:0000256" key="5">
    <source>
        <dbReference type="ARBA" id="ARBA00023157"/>
    </source>
</evidence>
<comment type="subcellular location">
    <subcellularLocation>
        <location evidence="1">Secreted</location>
    </subcellularLocation>
</comment>
<evidence type="ECO:0000256" key="2">
    <source>
        <dbReference type="ARBA" id="ARBA00022525"/>
    </source>
</evidence>
<accession>A0ABM9WXN1</accession>
<reference evidence="9" key="1">
    <citation type="submission" date="2006-10" db="EMBL/GenBank/DDBJ databases">
        <authorList>
            <person name="Heidelberg J."/>
            <person name="Sebastian Y."/>
        </authorList>
    </citation>
    <scope>NUCLEOTIDE SEQUENCE [LARGE SCALE GENOMIC DNA]</scope>
    <source>
        <strain evidence="9">EX25</strain>
    </source>
</reference>
<evidence type="ECO:0000256" key="1">
    <source>
        <dbReference type="ARBA" id="ARBA00004613"/>
    </source>
</evidence>
<gene>
    <name evidence="8" type="ORF">VEx25_B0226</name>
</gene>
<dbReference type="SUPFAM" id="SSF50494">
    <property type="entry name" value="Trypsin-like serine proteases"/>
    <property type="match status" value="1"/>
</dbReference>
<dbReference type="InterPro" id="IPR001254">
    <property type="entry name" value="Trypsin_dom"/>
</dbReference>
<dbReference type="PANTHER" id="PTHR24264">
    <property type="entry name" value="TRYPSIN-RELATED"/>
    <property type="match status" value="1"/>
</dbReference>
<evidence type="ECO:0000259" key="7">
    <source>
        <dbReference type="PROSITE" id="PS50240"/>
    </source>
</evidence>
<dbReference type="PROSITE" id="PS50240">
    <property type="entry name" value="TRYPSIN_DOM"/>
    <property type="match status" value="1"/>
</dbReference>
<dbReference type="CDD" id="cd00190">
    <property type="entry name" value="Tryp_SPc"/>
    <property type="match status" value="1"/>
</dbReference>
<dbReference type="PROSITE" id="PS00135">
    <property type="entry name" value="TRYPSIN_SER"/>
    <property type="match status" value="1"/>
</dbReference>
<dbReference type="InterPro" id="IPR013783">
    <property type="entry name" value="Ig-like_fold"/>
</dbReference>
<name>A0ABM9WXN1_VIBAE</name>
<proteinExistence type="predicted"/>
<dbReference type="Pfam" id="PF00089">
    <property type="entry name" value="Trypsin"/>
    <property type="match status" value="1"/>
</dbReference>
<dbReference type="SUPFAM" id="SSF51055">
    <property type="entry name" value="Carbohydrate binding domain"/>
    <property type="match status" value="1"/>
</dbReference>
<dbReference type="InterPro" id="IPR003610">
    <property type="entry name" value="CBM5/12"/>
</dbReference>
<keyword evidence="4 6" id="KW-0378">Hydrolase</keyword>
<organism evidence="8 9">
    <name type="scientific">Vibrio antiquarius (strain Ex25)</name>
    <dbReference type="NCBI Taxonomy" id="150340"/>
    <lineage>
        <taxon>Bacteria</taxon>
        <taxon>Pseudomonadati</taxon>
        <taxon>Pseudomonadota</taxon>
        <taxon>Gammaproteobacteria</taxon>
        <taxon>Vibrionales</taxon>
        <taxon>Vibrionaceae</taxon>
        <taxon>Vibrio</taxon>
        <taxon>Vibrio diabolicus subgroup</taxon>
    </lineage>
</organism>